<gene>
    <name evidence="1" type="ORF">PBRA_003278</name>
</gene>
<sequence>MGPRPTPTYVVVDREAEVTVRVETHDASRNDVKVMFDEDANLLNVWLMVAGAGVADDDDDIWAQFNRGHSTCTIMMPDIVFEANDIFVNQDMDAGRIDIVMPKKAADLPDFHKVKLL</sequence>
<proteinExistence type="predicted"/>
<protein>
    <recommendedName>
        <fullName evidence="3">SHSP domain-containing protein</fullName>
    </recommendedName>
</protein>
<organism evidence="1 2">
    <name type="scientific">Plasmodiophora brassicae</name>
    <name type="common">Clubroot disease agent</name>
    <dbReference type="NCBI Taxonomy" id="37360"/>
    <lineage>
        <taxon>Eukaryota</taxon>
        <taxon>Sar</taxon>
        <taxon>Rhizaria</taxon>
        <taxon>Endomyxa</taxon>
        <taxon>Phytomyxea</taxon>
        <taxon>Plasmodiophorida</taxon>
        <taxon>Plasmodiophoridae</taxon>
        <taxon>Plasmodiophora</taxon>
    </lineage>
</organism>
<dbReference type="AlphaFoldDB" id="A0A0G4J8U0"/>
<keyword evidence="2" id="KW-1185">Reference proteome</keyword>
<accession>A0A0G4J8U0</accession>
<evidence type="ECO:0008006" key="3">
    <source>
        <dbReference type="Google" id="ProtNLM"/>
    </source>
</evidence>
<dbReference type="Proteomes" id="UP000039324">
    <property type="component" value="Unassembled WGS sequence"/>
</dbReference>
<evidence type="ECO:0000313" key="1">
    <source>
        <dbReference type="EMBL" id="CEP03671.1"/>
    </source>
</evidence>
<evidence type="ECO:0000313" key="2">
    <source>
        <dbReference type="Proteomes" id="UP000039324"/>
    </source>
</evidence>
<name>A0A0G4J8U0_PLABS</name>
<dbReference type="EMBL" id="CDSF01000155">
    <property type="protein sequence ID" value="CEP03671.1"/>
    <property type="molecule type" value="Genomic_DNA"/>
</dbReference>
<reference evidence="1 2" key="1">
    <citation type="submission" date="2015-02" db="EMBL/GenBank/DDBJ databases">
        <authorList>
            <person name="Chooi Y.-H."/>
        </authorList>
    </citation>
    <scope>NUCLEOTIDE SEQUENCE [LARGE SCALE GENOMIC DNA]</scope>
    <source>
        <strain evidence="1">E3</strain>
    </source>
</reference>